<sequence length="117" mass="13067">MGLFDWLFPRKPPAEMAGPEQAVIVYFQYSGPDLEDLFTLEERLEKAIAKEGVGEYDGNEVAVDGRDGYLYMYGPDADRLFEVVKPVLAASSEIGKAVARLRYGPPEDGVRETHVRI</sequence>
<proteinExistence type="predicted"/>
<dbReference type="OrthoDB" id="678788at2"/>
<dbReference type="AlphaFoldDB" id="A0A5C5YRQ9"/>
<evidence type="ECO:0008006" key="3">
    <source>
        <dbReference type="Google" id="ProtNLM"/>
    </source>
</evidence>
<dbReference type="EMBL" id="SJPO01000004">
    <property type="protein sequence ID" value="TWT77397.1"/>
    <property type="molecule type" value="Genomic_DNA"/>
</dbReference>
<gene>
    <name evidence="1" type="ORF">Pla123a_20580</name>
</gene>
<organism evidence="1 2">
    <name type="scientific">Posidoniimonas polymericola</name>
    <dbReference type="NCBI Taxonomy" id="2528002"/>
    <lineage>
        <taxon>Bacteria</taxon>
        <taxon>Pseudomonadati</taxon>
        <taxon>Planctomycetota</taxon>
        <taxon>Planctomycetia</taxon>
        <taxon>Pirellulales</taxon>
        <taxon>Lacipirellulaceae</taxon>
        <taxon>Posidoniimonas</taxon>
    </lineage>
</organism>
<dbReference type="RefSeq" id="WP_146586504.1">
    <property type="nucleotide sequence ID" value="NZ_SJPO01000004.1"/>
</dbReference>
<evidence type="ECO:0000313" key="1">
    <source>
        <dbReference type="EMBL" id="TWT77397.1"/>
    </source>
</evidence>
<reference evidence="1 2" key="1">
    <citation type="submission" date="2019-02" db="EMBL/GenBank/DDBJ databases">
        <title>Deep-cultivation of Planctomycetes and their phenomic and genomic characterization uncovers novel biology.</title>
        <authorList>
            <person name="Wiegand S."/>
            <person name="Jogler M."/>
            <person name="Boedeker C."/>
            <person name="Pinto D."/>
            <person name="Vollmers J."/>
            <person name="Rivas-Marin E."/>
            <person name="Kohn T."/>
            <person name="Peeters S.H."/>
            <person name="Heuer A."/>
            <person name="Rast P."/>
            <person name="Oberbeckmann S."/>
            <person name="Bunk B."/>
            <person name="Jeske O."/>
            <person name="Meyerdierks A."/>
            <person name="Storesund J.E."/>
            <person name="Kallscheuer N."/>
            <person name="Luecker S."/>
            <person name="Lage O.M."/>
            <person name="Pohl T."/>
            <person name="Merkel B.J."/>
            <person name="Hornburger P."/>
            <person name="Mueller R.-W."/>
            <person name="Bruemmer F."/>
            <person name="Labrenz M."/>
            <person name="Spormann A.M."/>
            <person name="Op Den Camp H."/>
            <person name="Overmann J."/>
            <person name="Amann R."/>
            <person name="Jetten M.S.M."/>
            <person name="Mascher T."/>
            <person name="Medema M.H."/>
            <person name="Devos D.P."/>
            <person name="Kaster A.-K."/>
            <person name="Ovreas L."/>
            <person name="Rohde M."/>
            <person name="Galperin M.Y."/>
            <person name="Jogler C."/>
        </authorList>
    </citation>
    <scope>NUCLEOTIDE SEQUENCE [LARGE SCALE GENOMIC DNA]</scope>
    <source>
        <strain evidence="1 2">Pla123a</strain>
    </source>
</reference>
<dbReference type="Proteomes" id="UP000318478">
    <property type="component" value="Unassembled WGS sequence"/>
</dbReference>
<protein>
    <recommendedName>
        <fullName evidence="3">DUF695 domain-containing protein</fullName>
    </recommendedName>
</protein>
<keyword evidence="2" id="KW-1185">Reference proteome</keyword>
<accession>A0A5C5YRQ9</accession>
<name>A0A5C5YRQ9_9BACT</name>
<evidence type="ECO:0000313" key="2">
    <source>
        <dbReference type="Proteomes" id="UP000318478"/>
    </source>
</evidence>
<comment type="caution">
    <text evidence="1">The sequence shown here is derived from an EMBL/GenBank/DDBJ whole genome shotgun (WGS) entry which is preliminary data.</text>
</comment>